<evidence type="ECO:0000256" key="2">
    <source>
        <dbReference type="SAM" id="Phobius"/>
    </source>
</evidence>
<evidence type="ECO:0000259" key="3">
    <source>
        <dbReference type="Pfam" id="PF13559"/>
    </source>
</evidence>
<feature type="region of interest" description="Disordered" evidence="1">
    <location>
        <begin position="204"/>
        <end position="251"/>
    </location>
</feature>
<evidence type="ECO:0000256" key="1">
    <source>
        <dbReference type="SAM" id="MobiDB-lite"/>
    </source>
</evidence>
<feature type="transmembrane region" description="Helical" evidence="2">
    <location>
        <begin position="55"/>
        <end position="74"/>
    </location>
</feature>
<proteinExistence type="predicted"/>
<accession>A0ABV5NEH0</accession>
<evidence type="ECO:0000313" key="5">
    <source>
        <dbReference type="Proteomes" id="UP001589568"/>
    </source>
</evidence>
<evidence type="ECO:0000313" key="4">
    <source>
        <dbReference type="EMBL" id="MFB9468686.1"/>
    </source>
</evidence>
<keyword evidence="2" id="KW-0472">Membrane</keyword>
<comment type="caution">
    <text evidence="4">The sequence shown here is derived from an EMBL/GenBank/DDBJ whole genome shotgun (WGS) entry which is preliminary data.</text>
</comment>
<keyword evidence="5" id="KW-1185">Reference proteome</keyword>
<organism evidence="4 5">
    <name type="scientific">Nonomuraea salmonea</name>
    <dbReference type="NCBI Taxonomy" id="46181"/>
    <lineage>
        <taxon>Bacteria</taxon>
        <taxon>Bacillati</taxon>
        <taxon>Actinomycetota</taxon>
        <taxon>Actinomycetes</taxon>
        <taxon>Streptosporangiales</taxon>
        <taxon>Streptosporangiaceae</taxon>
        <taxon>Nonomuraea</taxon>
    </lineage>
</organism>
<feature type="compositionally biased region" description="Low complexity" evidence="1">
    <location>
        <begin position="204"/>
        <end position="228"/>
    </location>
</feature>
<protein>
    <submittedName>
        <fullName evidence="4">DUF4129 domain-containing protein</fullName>
    </submittedName>
</protein>
<dbReference type="EMBL" id="JBHMCF010000003">
    <property type="protein sequence ID" value="MFB9468686.1"/>
    <property type="molecule type" value="Genomic_DNA"/>
</dbReference>
<keyword evidence="2" id="KW-0812">Transmembrane</keyword>
<dbReference type="RefSeq" id="WP_364365311.1">
    <property type="nucleotide sequence ID" value="NZ_JBHMCF010000003.1"/>
</dbReference>
<dbReference type="InterPro" id="IPR025403">
    <property type="entry name" value="TgpA-like_C"/>
</dbReference>
<sequence length="251" mass="25963">MSPIDREEAARRAAEELLHPDYAREPLLDLIYRRVTQFLGDIIDVATGGGTTGGVIAAIVITAIILGVITLIGWRLRKSSRRNTAPDGALFGAQAMTAVQHRQAAERLAAEGRWTEALQERLRAIARDLEERALVDGLPGRTADELAAEAALALPAFAGELAAAARSFDDVTYGGVAGTREAYETMASLDDRLRQARPVALVTAATGPTGSTGSTGSHTLNGPSGPDSPAGPGPMGPAGPEGPAGPTGARP</sequence>
<keyword evidence="2" id="KW-1133">Transmembrane helix</keyword>
<gene>
    <name evidence="4" type="ORF">ACFFR3_04170</name>
</gene>
<dbReference type="Proteomes" id="UP001589568">
    <property type="component" value="Unassembled WGS sequence"/>
</dbReference>
<dbReference type="Pfam" id="PF13559">
    <property type="entry name" value="DUF4129"/>
    <property type="match status" value="1"/>
</dbReference>
<name>A0ABV5NEH0_9ACTN</name>
<feature type="domain" description="Protein-glutamine gamma-glutamyltransferase-like C-terminal" evidence="3">
    <location>
        <begin position="122"/>
        <end position="190"/>
    </location>
</feature>
<reference evidence="4 5" key="1">
    <citation type="submission" date="2024-09" db="EMBL/GenBank/DDBJ databases">
        <authorList>
            <person name="Sun Q."/>
            <person name="Mori K."/>
        </authorList>
    </citation>
    <scope>NUCLEOTIDE SEQUENCE [LARGE SCALE GENOMIC DNA]</scope>
    <source>
        <strain evidence="4 5">JCM 3324</strain>
    </source>
</reference>